<keyword evidence="1" id="KW-0121">Carboxypeptidase</keyword>
<protein>
    <submittedName>
        <fullName evidence="1">Carboxypeptidase-like regulatory domain-containing protein</fullName>
    </submittedName>
</protein>
<dbReference type="RefSeq" id="WP_237608333.1">
    <property type="nucleotide sequence ID" value="NZ_JAIRBB010000006.1"/>
</dbReference>
<dbReference type="EMBL" id="JAIRBB010000006">
    <property type="protein sequence ID" value="MCG2431189.1"/>
    <property type="molecule type" value="Genomic_DNA"/>
</dbReference>
<dbReference type="SUPFAM" id="SSF49464">
    <property type="entry name" value="Carboxypeptidase regulatory domain-like"/>
    <property type="match status" value="1"/>
</dbReference>
<dbReference type="AlphaFoldDB" id="A0A9X1U3T6"/>
<proteinExistence type="predicted"/>
<reference evidence="1" key="1">
    <citation type="submission" date="2021-09" db="EMBL/GenBank/DDBJ databases">
        <title>Genome of Aequorivita sp. strain F64183.</title>
        <authorList>
            <person name="Wang Y."/>
        </authorList>
    </citation>
    <scope>NUCLEOTIDE SEQUENCE</scope>
    <source>
        <strain evidence="1">F64183</strain>
    </source>
</reference>
<gene>
    <name evidence="1" type="ORF">K8344_08665</name>
</gene>
<evidence type="ECO:0000313" key="2">
    <source>
        <dbReference type="Proteomes" id="UP001139462"/>
    </source>
</evidence>
<dbReference type="Proteomes" id="UP001139462">
    <property type="component" value="Unassembled WGS sequence"/>
</dbReference>
<sequence>MSGIFKIHHATKTKTIFRCLTLLLGILFSSSLYSQRQQLEGSINAVDDIDVEGVNIFNISTNKGTVTDANGKFLISVREKDTLSVSAIHIQTTTLIIGAEQMTNKKIIIHLNEKMNELGTVTLRKPLTGYIGSDAKIIPIHEIITATSMGLPNADRPKLTKTQRQLYAANSGPVDALVNMISGRTKMLKKHLEFDKTSALTLTLLDKFPETYFTDELKIEKLKIYSFIFFCEADPDYQTTLKKSTIEITDFLKRKSSEFKNQ</sequence>
<keyword evidence="1" id="KW-0645">Protease</keyword>
<dbReference type="InterPro" id="IPR008969">
    <property type="entry name" value="CarboxyPept-like_regulatory"/>
</dbReference>
<dbReference type="GO" id="GO:0004180">
    <property type="term" value="F:carboxypeptidase activity"/>
    <property type="evidence" value="ECO:0007669"/>
    <property type="project" value="UniProtKB-KW"/>
</dbReference>
<evidence type="ECO:0000313" key="1">
    <source>
        <dbReference type="EMBL" id="MCG2431189.1"/>
    </source>
</evidence>
<dbReference type="Pfam" id="PF13715">
    <property type="entry name" value="CarbopepD_reg_2"/>
    <property type="match status" value="1"/>
</dbReference>
<organism evidence="1 2">
    <name type="scientific">Aequorivita xiaoshiensis</name>
    <dbReference type="NCBI Taxonomy" id="2874476"/>
    <lineage>
        <taxon>Bacteria</taxon>
        <taxon>Pseudomonadati</taxon>
        <taxon>Bacteroidota</taxon>
        <taxon>Flavobacteriia</taxon>
        <taxon>Flavobacteriales</taxon>
        <taxon>Flavobacteriaceae</taxon>
        <taxon>Aequorivita</taxon>
    </lineage>
</organism>
<keyword evidence="1" id="KW-0378">Hydrolase</keyword>
<keyword evidence="2" id="KW-1185">Reference proteome</keyword>
<accession>A0A9X1U3T6</accession>
<name>A0A9X1U3T6_9FLAO</name>
<comment type="caution">
    <text evidence="1">The sequence shown here is derived from an EMBL/GenBank/DDBJ whole genome shotgun (WGS) entry which is preliminary data.</text>
</comment>